<dbReference type="InterPro" id="IPR001789">
    <property type="entry name" value="Sig_transdc_resp-reg_receiver"/>
</dbReference>
<dbReference type="InterPro" id="IPR011006">
    <property type="entry name" value="CheY-like_superfamily"/>
</dbReference>
<dbReference type="AlphaFoldDB" id="A0A1M5EHB8"/>
<gene>
    <name evidence="3" type="ORF">SAMN05444008_11243</name>
</gene>
<protein>
    <submittedName>
        <fullName evidence="3">Response regulator receiver domain-containing protein</fullName>
    </submittedName>
</protein>
<evidence type="ECO:0000313" key="4">
    <source>
        <dbReference type="Proteomes" id="UP000184368"/>
    </source>
</evidence>
<dbReference type="GO" id="GO:0000160">
    <property type="term" value="P:phosphorelay signal transduction system"/>
    <property type="evidence" value="ECO:0007669"/>
    <property type="project" value="InterPro"/>
</dbReference>
<sequence length="90" mass="10395">MKLSDFPYTNRCKVLLIDDEVDLCMLMRQYFLRKNYEVFISHTGKDAISQAAAYQPDYILLDTNLPDGCRNLEQQLKEAAPNARITHIGK</sequence>
<dbReference type="STRING" id="1302690.BUE76_04125"/>
<dbReference type="EMBL" id="FQUO01000012">
    <property type="protein sequence ID" value="SHF78524.1"/>
    <property type="molecule type" value="Genomic_DNA"/>
</dbReference>
<feature type="modified residue" description="4-aspartylphosphate" evidence="1">
    <location>
        <position position="62"/>
    </location>
</feature>
<dbReference type="OrthoDB" id="9789181at2"/>
<dbReference type="SUPFAM" id="SSF52172">
    <property type="entry name" value="CheY-like"/>
    <property type="match status" value="1"/>
</dbReference>
<dbReference type="RefSeq" id="WP_073044902.1">
    <property type="nucleotide sequence ID" value="NZ_FQUO01000012.1"/>
</dbReference>
<accession>A0A1M5EHB8</accession>
<dbReference type="PROSITE" id="PS50110">
    <property type="entry name" value="RESPONSE_REGULATORY"/>
    <property type="match status" value="1"/>
</dbReference>
<dbReference type="Pfam" id="PF00072">
    <property type="entry name" value="Response_reg"/>
    <property type="match status" value="1"/>
</dbReference>
<dbReference type="Proteomes" id="UP000184368">
    <property type="component" value="Unassembled WGS sequence"/>
</dbReference>
<keyword evidence="1" id="KW-0597">Phosphoprotein</keyword>
<proteinExistence type="predicted"/>
<evidence type="ECO:0000256" key="1">
    <source>
        <dbReference type="PROSITE-ProRule" id="PRU00169"/>
    </source>
</evidence>
<dbReference type="Gene3D" id="3.40.50.2300">
    <property type="match status" value="1"/>
</dbReference>
<organism evidence="3 4">
    <name type="scientific">Cnuella takakiae</name>
    <dbReference type="NCBI Taxonomy" id="1302690"/>
    <lineage>
        <taxon>Bacteria</taxon>
        <taxon>Pseudomonadati</taxon>
        <taxon>Bacteroidota</taxon>
        <taxon>Chitinophagia</taxon>
        <taxon>Chitinophagales</taxon>
        <taxon>Chitinophagaceae</taxon>
        <taxon>Cnuella</taxon>
    </lineage>
</organism>
<evidence type="ECO:0000313" key="3">
    <source>
        <dbReference type="EMBL" id="SHF78524.1"/>
    </source>
</evidence>
<reference evidence="3 4" key="1">
    <citation type="submission" date="2016-11" db="EMBL/GenBank/DDBJ databases">
        <authorList>
            <person name="Jaros S."/>
            <person name="Januszkiewicz K."/>
            <person name="Wedrychowicz H."/>
        </authorList>
    </citation>
    <scope>NUCLEOTIDE SEQUENCE [LARGE SCALE GENOMIC DNA]</scope>
    <source>
        <strain evidence="3 4">DSM 26897</strain>
    </source>
</reference>
<evidence type="ECO:0000259" key="2">
    <source>
        <dbReference type="PROSITE" id="PS50110"/>
    </source>
</evidence>
<keyword evidence="4" id="KW-1185">Reference proteome</keyword>
<feature type="domain" description="Response regulatory" evidence="2">
    <location>
        <begin position="13"/>
        <end position="90"/>
    </location>
</feature>
<name>A0A1M5EHB8_9BACT</name>